<dbReference type="GO" id="GO:0008380">
    <property type="term" value="P:RNA splicing"/>
    <property type="evidence" value="ECO:0007669"/>
    <property type="project" value="UniProtKB-KW"/>
</dbReference>
<evidence type="ECO:0000256" key="7">
    <source>
        <dbReference type="ARBA" id="ARBA00023187"/>
    </source>
</evidence>
<dbReference type="OrthoDB" id="21470at2759"/>
<keyword evidence="5" id="KW-0963">Cytoplasm</keyword>
<gene>
    <name evidence="12" type="ORF">PHACADRAFT_258843</name>
</gene>
<sequence length="984" mass="106646">MDDFSDFSIYDWMNNAPRGTASNGSNTPKYRGRGRGDGSSTPRGGTPRGGTPRGGTPRGGTPRGGIPRGGTPRGGFATSSRGFDSPRGRGRSRYNTLSEMEDPDPGMGRGRGSPVGRGRGRGGKNLASKLKAGVPLSKLLYEDRPLLKPIKFVRSVYTATLFEEEEDILQPLAEDTTNDEASHVPTAAQINRVFGTAEVDAPEEQLEEIDFSDIGKLQAEVDAAAAKLAESKTETALDVAVVGEKFTGFYIDTNPAPVKEGTHTRDIRDILGDDDDDDDDEVIVYVAPHPRAGPVTPPLTPAAAEFIPTTSILTGLVPQLSVAEAPAPPSLSDTIIDATHAAAPEHSHAKDFGGSAEEHPVTIAPHVLESVPVVESVEEAPVPSVEALSSAETAIEPQQPALEAEQTADATASEFAPRLPVEPAQPSDSSAEAGLSSQPPPAEKFTFSFKATTQKKTYTRRPHPARTPRSLLKQGARTCRKPPRGFSSFGASLAEAQLHREDPRAAERRIGDSDLEWGDDASDDGVEELENGVGDMAVDDELDINAMKSFVKSMGAEGSRMVTMDDIADAQHMQEEDEEGEEGEGEGSTAGSSEEDSELEAAVRMEEEFMVAESAEIAVDDVNEDGEEDEDGDEDSDDDEFDSPRRGFQARLQRIREHAAKGKGKAKAVQPPDSDEDKDEDDVEMTLERSWADEDEDFIAHIQDLVDEGQEILSRKDHKLQNELFRLIRDGEIDYDEYEELMGRPARRNKDKYKDLPDELQAQWEADRAKKAENKRKRAQTRLEAEADPLTKKKGGKKGMKAMLAAARYEGEEELPNRIVDLATLEKQIRRFLANIGGPRTMSTPPADKEARKQIHELANAFSLKSQSKGKGNTRYTVLTKTTKSGTNVNEWKIRRILNVSGYWDTTGSARGGNGKGVSLAKHHEGEEVGKAAPKINASNIGFQMLASMGWAEGDRIGLSGGLEAPLTAKMKKTKLGLGAMPIF</sequence>
<reference evidence="12 13" key="1">
    <citation type="journal article" date="2012" name="BMC Genomics">
        <title>Comparative genomics of the white-rot fungi, Phanerochaete carnosa and P. chrysosporium, to elucidate the genetic basis of the distinct wood types they colonize.</title>
        <authorList>
            <person name="Suzuki H."/>
            <person name="MacDonald J."/>
            <person name="Syed K."/>
            <person name="Salamov A."/>
            <person name="Hori C."/>
            <person name="Aerts A."/>
            <person name="Henrissat B."/>
            <person name="Wiebenga A."/>
            <person name="vanKuyk P.A."/>
            <person name="Barry K."/>
            <person name="Lindquist E."/>
            <person name="LaButti K."/>
            <person name="Lapidus A."/>
            <person name="Lucas S."/>
            <person name="Coutinho P."/>
            <person name="Gong Y."/>
            <person name="Samejima M."/>
            <person name="Mahadevan R."/>
            <person name="Abou-Zaid M."/>
            <person name="de Vries R.P."/>
            <person name="Igarashi K."/>
            <person name="Yadav J.S."/>
            <person name="Grigoriev I.V."/>
            <person name="Master E.R."/>
        </authorList>
    </citation>
    <scope>NUCLEOTIDE SEQUENCE [LARGE SCALE GENOMIC DNA]</scope>
    <source>
        <strain evidence="12 13">HHB-10118-sp</strain>
    </source>
</reference>
<evidence type="ECO:0000256" key="6">
    <source>
        <dbReference type="ARBA" id="ARBA00022664"/>
    </source>
</evidence>
<feature type="compositionally biased region" description="Acidic residues" evidence="9">
    <location>
        <begin position="513"/>
        <end position="529"/>
    </location>
</feature>
<evidence type="ECO:0000256" key="3">
    <source>
        <dbReference type="ARBA" id="ARBA00010306"/>
    </source>
</evidence>
<feature type="compositionally biased region" description="Acidic residues" evidence="9">
    <location>
        <begin position="618"/>
        <end position="641"/>
    </location>
</feature>
<dbReference type="InterPro" id="IPR001374">
    <property type="entry name" value="R3H_dom"/>
</dbReference>
<feature type="compositionally biased region" description="Gly residues" evidence="9">
    <location>
        <begin position="46"/>
        <end position="73"/>
    </location>
</feature>
<dbReference type="SMART" id="SM00443">
    <property type="entry name" value="G_patch"/>
    <property type="match status" value="1"/>
</dbReference>
<dbReference type="AlphaFoldDB" id="K5W6J4"/>
<evidence type="ECO:0000256" key="5">
    <source>
        <dbReference type="ARBA" id="ARBA00022490"/>
    </source>
</evidence>
<dbReference type="InterPro" id="IPR034082">
    <property type="entry name" value="R3H_G-patch"/>
</dbReference>
<dbReference type="GeneID" id="18917224"/>
<dbReference type="SUPFAM" id="SSF82708">
    <property type="entry name" value="R3H domain"/>
    <property type="match status" value="1"/>
</dbReference>
<comment type="subcellular location">
    <subcellularLocation>
        <location evidence="2">Cytoplasm</location>
    </subcellularLocation>
    <subcellularLocation>
        <location evidence="1">Nucleus</location>
    </subcellularLocation>
</comment>
<dbReference type="InParanoid" id="K5W6J4"/>
<proteinExistence type="inferred from homology"/>
<dbReference type="PROSITE" id="PS51061">
    <property type="entry name" value="R3H"/>
    <property type="match status" value="1"/>
</dbReference>
<dbReference type="GO" id="GO:0003676">
    <property type="term" value="F:nucleic acid binding"/>
    <property type="evidence" value="ECO:0007669"/>
    <property type="project" value="UniProtKB-UniRule"/>
</dbReference>
<dbReference type="InterPro" id="IPR051189">
    <property type="entry name" value="Splicing_assoc_domain"/>
</dbReference>
<dbReference type="Gene3D" id="3.30.1370.50">
    <property type="entry name" value="R3H-like domain"/>
    <property type="match status" value="1"/>
</dbReference>
<dbReference type="GO" id="GO:0005737">
    <property type="term" value="C:cytoplasm"/>
    <property type="evidence" value="ECO:0007669"/>
    <property type="project" value="UniProtKB-SubCell"/>
</dbReference>
<dbReference type="PANTHER" id="PTHR14195">
    <property type="entry name" value="G PATCH DOMAIN CONTAINING PROTEIN 2"/>
    <property type="match status" value="1"/>
</dbReference>
<dbReference type="HOGENOM" id="CLU_011306_0_0_1"/>
<evidence type="ECO:0000256" key="4">
    <source>
        <dbReference type="ARBA" id="ARBA00018964"/>
    </source>
</evidence>
<evidence type="ECO:0000259" key="10">
    <source>
        <dbReference type="PROSITE" id="PS50174"/>
    </source>
</evidence>
<evidence type="ECO:0000313" key="12">
    <source>
        <dbReference type="EMBL" id="EKM54770.1"/>
    </source>
</evidence>
<feature type="domain" description="G-patch" evidence="10">
    <location>
        <begin position="938"/>
        <end position="983"/>
    </location>
</feature>
<comment type="similarity">
    <text evidence="3">Belongs to the SQS1 family.</text>
</comment>
<dbReference type="STRING" id="650164.K5W6J4"/>
<dbReference type="InterPro" id="IPR000467">
    <property type="entry name" value="G_patch_dom"/>
</dbReference>
<feature type="compositionally biased region" description="Gly residues" evidence="9">
    <location>
        <begin position="107"/>
        <end position="117"/>
    </location>
</feature>
<dbReference type="GO" id="GO:0006397">
    <property type="term" value="P:mRNA processing"/>
    <property type="evidence" value="ECO:0007669"/>
    <property type="project" value="UniProtKB-KW"/>
</dbReference>
<evidence type="ECO:0000256" key="9">
    <source>
        <dbReference type="SAM" id="MobiDB-lite"/>
    </source>
</evidence>
<name>K5W6J4_PHACS</name>
<evidence type="ECO:0000313" key="13">
    <source>
        <dbReference type="Proteomes" id="UP000008370"/>
    </source>
</evidence>
<dbReference type="InterPro" id="IPR036867">
    <property type="entry name" value="R3H_dom_sf"/>
</dbReference>
<dbReference type="EMBL" id="JH930473">
    <property type="protein sequence ID" value="EKM54770.1"/>
    <property type="molecule type" value="Genomic_DNA"/>
</dbReference>
<accession>K5W6J4</accession>
<feature type="region of interest" description="Disordered" evidence="9">
    <location>
        <begin position="1"/>
        <end position="129"/>
    </location>
</feature>
<dbReference type="Pfam" id="PF01585">
    <property type="entry name" value="G-patch"/>
    <property type="match status" value="1"/>
</dbReference>
<evidence type="ECO:0000256" key="2">
    <source>
        <dbReference type="ARBA" id="ARBA00004496"/>
    </source>
</evidence>
<keyword evidence="7" id="KW-0508">mRNA splicing</keyword>
<feature type="region of interest" description="Disordered" evidence="9">
    <location>
        <begin position="557"/>
        <end position="691"/>
    </location>
</feature>
<keyword evidence="8" id="KW-0539">Nucleus</keyword>
<dbReference type="PROSITE" id="PS50174">
    <property type="entry name" value="G_PATCH"/>
    <property type="match status" value="1"/>
</dbReference>
<keyword evidence="13" id="KW-1185">Reference proteome</keyword>
<dbReference type="RefSeq" id="XP_007397448.1">
    <property type="nucleotide sequence ID" value="XM_007397386.1"/>
</dbReference>
<feature type="domain" description="R3H" evidence="11">
    <location>
        <begin position="819"/>
        <end position="883"/>
    </location>
</feature>
<organism evidence="12 13">
    <name type="scientific">Phanerochaete carnosa (strain HHB-10118-sp)</name>
    <name type="common">White-rot fungus</name>
    <name type="synonym">Peniophora carnosa</name>
    <dbReference type="NCBI Taxonomy" id="650164"/>
    <lineage>
        <taxon>Eukaryota</taxon>
        <taxon>Fungi</taxon>
        <taxon>Dikarya</taxon>
        <taxon>Basidiomycota</taxon>
        <taxon>Agaricomycotina</taxon>
        <taxon>Agaricomycetes</taxon>
        <taxon>Polyporales</taxon>
        <taxon>Phanerochaetaceae</taxon>
        <taxon>Phanerochaete</taxon>
    </lineage>
</organism>
<dbReference type="Pfam" id="PF01424">
    <property type="entry name" value="R3H"/>
    <property type="match status" value="1"/>
</dbReference>
<feature type="compositionally biased region" description="Acidic residues" evidence="9">
    <location>
        <begin position="575"/>
        <end position="585"/>
    </location>
</feature>
<evidence type="ECO:0000259" key="11">
    <source>
        <dbReference type="PROSITE" id="PS51061"/>
    </source>
</evidence>
<protein>
    <recommendedName>
        <fullName evidence="4">Protein SQS1</fullName>
    </recommendedName>
</protein>
<feature type="region of interest" description="Disordered" evidence="9">
    <location>
        <begin position="766"/>
        <end position="786"/>
    </location>
</feature>
<feature type="compositionally biased region" description="Basic residues" evidence="9">
    <location>
        <begin position="457"/>
        <end position="466"/>
    </location>
</feature>
<keyword evidence="6" id="KW-0507">mRNA processing</keyword>
<dbReference type="Proteomes" id="UP000008370">
    <property type="component" value="Unassembled WGS sequence"/>
</dbReference>
<evidence type="ECO:0000256" key="1">
    <source>
        <dbReference type="ARBA" id="ARBA00004123"/>
    </source>
</evidence>
<feature type="region of interest" description="Disordered" evidence="9">
    <location>
        <begin position="420"/>
        <end position="529"/>
    </location>
</feature>
<dbReference type="GO" id="GO:0005634">
    <property type="term" value="C:nucleus"/>
    <property type="evidence" value="ECO:0007669"/>
    <property type="project" value="UniProtKB-SubCell"/>
</dbReference>
<evidence type="ECO:0000256" key="8">
    <source>
        <dbReference type="ARBA" id="ARBA00023242"/>
    </source>
</evidence>
<feature type="compositionally biased region" description="Basic and acidic residues" evidence="9">
    <location>
        <begin position="497"/>
        <end position="512"/>
    </location>
</feature>
<feature type="compositionally biased region" description="Acidic residues" evidence="9">
    <location>
        <begin position="673"/>
        <end position="685"/>
    </location>
</feature>
<dbReference type="CDD" id="cd02646">
    <property type="entry name" value="R3H_G-patch"/>
    <property type="match status" value="1"/>
</dbReference>
<dbReference type="KEGG" id="pco:PHACADRAFT_258843"/>